<organism evidence="6 7">
    <name type="scientific">Anaerolinea thermolimosa</name>
    <dbReference type="NCBI Taxonomy" id="229919"/>
    <lineage>
        <taxon>Bacteria</taxon>
        <taxon>Bacillati</taxon>
        <taxon>Chloroflexota</taxon>
        <taxon>Anaerolineae</taxon>
        <taxon>Anaerolineales</taxon>
        <taxon>Anaerolineaceae</taxon>
        <taxon>Anaerolinea</taxon>
    </lineage>
</organism>
<dbReference type="InterPro" id="IPR001701">
    <property type="entry name" value="Glyco_hydro_9"/>
</dbReference>
<evidence type="ECO:0000313" key="7">
    <source>
        <dbReference type="Proteomes" id="UP000264141"/>
    </source>
</evidence>
<keyword evidence="6" id="KW-0378">Hydrolase</keyword>
<accession>A0A3D1JFX6</accession>
<dbReference type="Gene3D" id="1.50.10.10">
    <property type="match status" value="1"/>
</dbReference>
<dbReference type="InterPro" id="IPR008928">
    <property type="entry name" value="6-hairpin_glycosidase_sf"/>
</dbReference>
<comment type="caution">
    <text evidence="6">The sequence shown here is derived from an EMBL/GenBank/DDBJ whole genome shotgun (WGS) entry which is preliminary data.</text>
</comment>
<dbReference type="InterPro" id="IPR004197">
    <property type="entry name" value="Cellulase_Ig-like"/>
</dbReference>
<keyword evidence="3" id="KW-0624">Polysaccharide degradation</keyword>
<protein>
    <submittedName>
        <fullName evidence="6">Glycoside hydrolase</fullName>
    </submittedName>
</protein>
<dbReference type="SUPFAM" id="SSF81296">
    <property type="entry name" value="E set domains"/>
    <property type="match status" value="1"/>
</dbReference>
<dbReference type="EMBL" id="DPBP01000020">
    <property type="protein sequence ID" value="HCE17125.1"/>
    <property type="molecule type" value="Genomic_DNA"/>
</dbReference>
<reference evidence="6 7" key="1">
    <citation type="journal article" date="2018" name="Nat. Biotechnol.">
        <title>A standardized bacterial taxonomy based on genome phylogeny substantially revises the tree of life.</title>
        <authorList>
            <person name="Parks D.H."/>
            <person name="Chuvochina M."/>
            <person name="Waite D.W."/>
            <person name="Rinke C."/>
            <person name="Skarshewski A."/>
            <person name="Chaumeil P.A."/>
            <person name="Hugenholtz P."/>
        </authorList>
    </citation>
    <scope>NUCLEOTIDE SEQUENCE [LARGE SCALE GENOMIC DNA]</scope>
    <source>
        <strain evidence="6">UBA8781</strain>
    </source>
</reference>
<dbReference type="SUPFAM" id="SSF48208">
    <property type="entry name" value="Six-hairpin glycosidases"/>
    <property type="match status" value="1"/>
</dbReference>
<feature type="domain" description="Cellulase Ig-like" evidence="5">
    <location>
        <begin position="235"/>
        <end position="317"/>
    </location>
</feature>
<evidence type="ECO:0000256" key="2">
    <source>
        <dbReference type="ARBA" id="ARBA00023277"/>
    </source>
</evidence>
<evidence type="ECO:0000259" key="4">
    <source>
        <dbReference type="Pfam" id="PF00759"/>
    </source>
</evidence>
<dbReference type="Gene3D" id="2.60.40.10">
    <property type="entry name" value="Immunoglobulins"/>
    <property type="match status" value="1"/>
</dbReference>
<feature type="domain" description="Glycoside hydrolase family 9" evidence="4">
    <location>
        <begin position="357"/>
        <end position="729"/>
    </location>
</feature>
<dbReference type="GO" id="GO:0008810">
    <property type="term" value="F:cellulase activity"/>
    <property type="evidence" value="ECO:0007669"/>
    <property type="project" value="InterPro"/>
</dbReference>
<evidence type="ECO:0000313" key="6">
    <source>
        <dbReference type="EMBL" id="HCE17125.1"/>
    </source>
</evidence>
<evidence type="ECO:0000256" key="1">
    <source>
        <dbReference type="ARBA" id="ARBA00007072"/>
    </source>
</evidence>
<dbReference type="InterPro" id="IPR012341">
    <property type="entry name" value="6hp_glycosidase-like_sf"/>
</dbReference>
<dbReference type="AlphaFoldDB" id="A0A3D1JFX6"/>
<dbReference type="STRING" id="229919.GCA_001050195_02890"/>
<dbReference type="GO" id="GO:0000272">
    <property type="term" value="P:polysaccharide catabolic process"/>
    <property type="evidence" value="ECO:0007669"/>
    <property type="project" value="UniProtKB-KW"/>
</dbReference>
<sequence length="795" mass="88959">MTIWKLNTDEVFEAPAAAVLFYHNVYEEGKQGGLEILQRNQRIAGNGNLRLVPAAEQWDVLPQNGERQVEEGGRALRIECQYHEPSIRYTVRLAPEEDDLLLTVALVDPIPEDRVGQVGFNLELMPGAYMGKAFFMDGKAGVFPRQFNAAMVSGAGEKLEPLPLARGQELILTPDDPATRIVIRALRGELVLLDGRAYAQNGWFVVRGVLPGGEKGTVLEWRITPTVDTTWMRTPVIGFSQVGYHPRQPKIAVIELDARVSQPGEARLVRILPNGEQEVVRRERLALWGKYLCFHYARFDFSDVRQPGLYCLEYEDQHSEPFRIDEQVYEQDVWQPTLEQYLPAQMCHMEVREVARVWHGACHLDDALQAPLHHQHFDSYVQRDSTETPFQPYEPIPGLNVGGWHDAGDFDLAAGSQAHTTHVLALAYETFGVQSDQTTVDQARRLVIMHVPDGVPDFVQQVEHGVLNLLSGYRAAGHSFIGIIENSLEQYKQLGEISLLTDNRVTPGEGSDDRWAFTHRHTTLEYQVAAALAASSRVLKGWNEALAAECLQTARLAWEYEQSHSPVVAPNCYVGPRYELAEVLATVELFLSTGEEQFRTHLLSLAERVVEHVESVGWAVARALPSLKDDTFTTRVRAAVEAWAARVASEAERNPFGVPYSAETWRKQGPIWGVAWSFLDRAVQFYYLHRAFPGLVKAEWVAAVLGYVLGCHPVSNASLASGVGAKSLTVAYGINRADWTYQPGGVVSGPALIRPNYPELLDPFPWLWQQKEYVIGGAATYIFTVLAVNELYREG</sequence>
<keyword evidence="2" id="KW-0119">Carbohydrate metabolism</keyword>
<evidence type="ECO:0000259" key="5">
    <source>
        <dbReference type="Pfam" id="PF02927"/>
    </source>
</evidence>
<proteinExistence type="inferred from homology"/>
<gene>
    <name evidence="6" type="ORF">DEQ80_04635</name>
</gene>
<dbReference type="Proteomes" id="UP000264141">
    <property type="component" value="Unassembled WGS sequence"/>
</dbReference>
<name>A0A3D1JFX6_9CHLR</name>
<dbReference type="Pfam" id="PF02927">
    <property type="entry name" value="CelD_N"/>
    <property type="match status" value="1"/>
</dbReference>
<dbReference type="Pfam" id="PF00759">
    <property type="entry name" value="Glyco_hydro_9"/>
    <property type="match status" value="1"/>
</dbReference>
<evidence type="ECO:0000256" key="3">
    <source>
        <dbReference type="ARBA" id="ARBA00023326"/>
    </source>
</evidence>
<dbReference type="InterPro" id="IPR013783">
    <property type="entry name" value="Ig-like_fold"/>
</dbReference>
<dbReference type="InterPro" id="IPR014756">
    <property type="entry name" value="Ig_E-set"/>
</dbReference>
<dbReference type="OrthoDB" id="5936802at2"/>
<comment type="similarity">
    <text evidence="1">Belongs to the glycosyl hydrolase 9 (cellulase E) family.</text>
</comment>
<dbReference type="CDD" id="cd02850">
    <property type="entry name" value="E_set_Cellulase_N"/>
    <property type="match status" value="1"/>
</dbReference>
<dbReference type="RefSeq" id="WP_062195379.1">
    <property type="nucleotide sequence ID" value="NZ_DF967965.1"/>
</dbReference>